<sequence length="239" mass="27518">MWSSSETTTVPSIRTILSVAASLTASVVLLRSVADDLIPDAAREFFFTRLRKISSRFSSELTIVLDEFDGYAGNEMFVAASVYLGNKLSSSTQRIKVLKLKKVKQLAVKVDKNQELVDFLDGTEFKWILDCSRSDKPVFISNGDHRSAFAEERRYELRFHKKHKEMALNRYLPYVLEKAKQIKEETKSVKLHTVDYNGKDYWEGINLDHPATFETIAMDLETKKALIDDLNRFMARKEY</sequence>
<gene>
    <name evidence="3" type="ORF">L484_021930</name>
</gene>
<protein>
    <recommendedName>
        <fullName evidence="2">AAA-type ATPase N-terminal domain-containing protein</fullName>
    </recommendedName>
</protein>
<dbReference type="STRING" id="981085.W9S444"/>
<dbReference type="InterPro" id="IPR025753">
    <property type="entry name" value="AAA_N_dom"/>
</dbReference>
<feature type="domain" description="AAA-type ATPase N-terminal" evidence="2">
    <location>
        <begin position="38"/>
        <end position="129"/>
    </location>
</feature>
<organism evidence="3 4">
    <name type="scientific">Morus notabilis</name>
    <dbReference type="NCBI Taxonomy" id="981085"/>
    <lineage>
        <taxon>Eukaryota</taxon>
        <taxon>Viridiplantae</taxon>
        <taxon>Streptophyta</taxon>
        <taxon>Embryophyta</taxon>
        <taxon>Tracheophyta</taxon>
        <taxon>Spermatophyta</taxon>
        <taxon>Magnoliopsida</taxon>
        <taxon>eudicotyledons</taxon>
        <taxon>Gunneridae</taxon>
        <taxon>Pentapetalae</taxon>
        <taxon>rosids</taxon>
        <taxon>fabids</taxon>
        <taxon>Rosales</taxon>
        <taxon>Moraceae</taxon>
        <taxon>Moreae</taxon>
        <taxon>Morus</taxon>
    </lineage>
</organism>
<dbReference type="GO" id="GO:0016787">
    <property type="term" value="F:hydrolase activity"/>
    <property type="evidence" value="ECO:0007669"/>
    <property type="project" value="UniProtKB-KW"/>
</dbReference>
<dbReference type="AlphaFoldDB" id="W9S444"/>
<evidence type="ECO:0000259" key="2">
    <source>
        <dbReference type="Pfam" id="PF14363"/>
    </source>
</evidence>
<name>W9S444_9ROSA</name>
<dbReference type="Proteomes" id="UP000030645">
    <property type="component" value="Unassembled WGS sequence"/>
</dbReference>
<dbReference type="eggNOG" id="KOG0743">
    <property type="taxonomic scope" value="Eukaryota"/>
</dbReference>
<dbReference type="EMBL" id="KE346040">
    <property type="protein sequence ID" value="EXC25058.1"/>
    <property type="molecule type" value="Genomic_DNA"/>
</dbReference>
<dbReference type="InterPro" id="IPR050747">
    <property type="entry name" value="Mitochondrial_chaperone_BCS1"/>
</dbReference>
<keyword evidence="1" id="KW-0378">Hydrolase</keyword>
<accession>W9S444</accession>
<reference evidence="4" key="1">
    <citation type="submission" date="2013-01" db="EMBL/GenBank/DDBJ databases">
        <title>Draft Genome Sequence of a Mulberry Tree, Morus notabilis C.K. Schneid.</title>
        <authorList>
            <person name="He N."/>
            <person name="Zhao S."/>
        </authorList>
    </citation>
    <scope>NUCLEOTIDE SEQUENCE</scope>
</reference>
<keyword evidence="4" id="KW-1185">Reference proteome</keyword>
<evidence type="ECO:0000313" key="3">
    <source>
        <dbReference type="EMBL" id="EXC25058.1"/>
    </source>
</evidence>
<dbReference type="Pfam" id="PF14363">
    <property type="entry name" value="AAA_assoc"/>
    <property type="match status" value="1"/>
</dbReference>
<evidence type="ECO:0000313" key="4">
    <source>
        <dbReference type="Proteomes" id="UP000030645"/>
    </source>
</evidence>
<dbReference type="PANTHER" id="PTHR23070">
    <property type="entry name" value="BCS1 AAA-TYPE ATPASE"/>
    <property type="match status" value="1"/>
</dbReference>
<proteinExistence type="predicted"/>
<evidence type="ECO:0000256" key="1">
    <source>
        <dbReference type="ARBA" id="ARBA00022801"/>
    </source>
</evidence>